<feature type="transmembrane region" description="Helical" evidence="11">
    <location>
        <begin position="31"/>
        <end position="54"/>
    </location>
</feature>
<dbReference type="PRINTS" id="PR00124">
    <property type="entry name" value="ATPASEC"/>
</dbReference>
<dbReference type="RefSeq" id="WP_044284103.1">
    <property type="nucleotide sequence ID" value="NZ_JFAD01000014.1"/>
</dbReference>
<keyword evidence="8 11" id="KW-0406">Ion transport</keyword>
<keyword evidence="5 11" id="KW-0812">Transmembrane</keyword>
<comment type="similarity">
    <text evidence="2 11">Belongs to the ATPase C chain family.</text>
</comment>
<gene>
    <name evidence="11 13" type="primary">atpE</name>
    <name evidence="13" type="ORF">MOVI_2590</name>
</gene>
<sequence length="102" mass="10621">MESVINFSQKVVQNFQETATNTVHSGLNATAFAYLGAGLAMIGVIGVGAGQGYAVGKACDAIARNPEAQKKVFRVLIIGTAIAETSSIYALLIAFILIFVQG</sequence>
<evidence type="ECO:0000256" key="9">
    <source>
        <dbReference type="ARBA" id="ARBA00023121"/>
    </source>
</evidence>
<evidence type="ECO:0000256" key="11">
    <source>
        <dbReference type="HAMAP-Rule" id="MF_01396"/>
    </source>
</evidence>
<dbReference type="PATRIC" id="fig|1188239.3.peg.633"/>
<keyword evidence="3 11" id="KW-0813">Transport</keyword>
<feature type="transmembrane region" description="Helical" evidence="11">
    <location>
        <begin position="75"/>
        <end position="100"/>
    </location>
</feature>
<evidence type="ECO:0000313" key="13">
    <source>
        <dbReference type="EMBL" id="EXU61216.1"/>
    </source>
</evidence>
<keyword evidence="7 11" id="KW-1133">Transmembrane helix</keyword>
<keyword evidence="9 11" id="KW-0446">Lipid-binding</keyword>
<evidence type="ECO:0000313" key="14">
    <source>
        <dbReference type="Proteomes" id="UP000020977"/>
    </source>
</evidence>
<evidence type="ECO:0000256" key="4">
    <source>
        <dbReference type="ARBA" id="ARBA00022547"/>
    </source>
</evidence>
<evidence type="ECO:0000256" key="2">
    <source>
        <dbReference type="ARBA" id="ARBA00006704"/>
    </source>
</evidence>
<accession>A0A014KW50</accession>
<dbReference type="InterPro" id="IPR020537">
    <property type="entry name" value="ATP_synth_F0_csu_DDCD_BS"/>
</dbReference>
<evidence type="ECO:0000259" key="12">
    <source>
        <dbReference type="Pfam" id="PF00137"/>
    </source>
</evidence>
<evidence type="ECO:0000256" key="8">
    <source>
        <dbReference type="ARBA" id="ARBA00023065"/>
    </source>
</evidence>
<dbReference type="EMBL" id="JFAD01000014">
    <property type="protein sequence ID" value="EXU61216.1"/>
    <property type="molecule type" value="Genomic_DNA"/>
</dbReference>
<protein>
    <recommendedName>
        <fullName evidence="11">ATP synthase subunit c</fullName>
    </recommendedName>
    <alternativeName>
        <fullName evidence="11">ATP synthase F(0) sector subunit c</fullName>
    </alternativeName>
    <alternativeName>
        <fullName evidence="11">F-type ATPase subunit c</fullName>
        <shortName evidence="11">F-ATPase subunit c</shortName>
    </alternativeName>
    <alternativeName>
        <fullName evidence="11">Lipid-binding protein</fullName>
    </alternativeName>
</protein>
<keyword evidence="11" id="KW-1003">Cell membrane</keyword>
<name>A0A014KW50_9BACT</name>
<evidence type="ECO:0000256" key="3">
    <source>
        <dbReference type="ARBA" id="ARBA00022448"/>
    </source>
</evidence>
<organism evidence="13 14">
    <name type="scientific">Mesomycoplasma ovipneumoniae 14811</name>
    <dbReference type="NCBI Taxonomy" id="1188239"/>
    <lineage>
        <taxon>Bacteria</taxon>
        <taxon>Bacillati</taxon>
        <taxon>Mycoplasmatota</taxon>
        <taxon>Mycoplasmoidales</taxon>
        <taxon>Metamycoplasmataceae</taxon>
        <taxon>Mesomycoplasma</taxon>
    </lineage>
</organism>
<keyword evidence="11" id="KW-0066">ATP synthesis</keyword>
<reference evidence="13 14" key="1">
    <citation type="submission" date="2014-03" db="EMBL/GenBank/DDBJ databases">
        <title>Genome sequence of Mycoplasma ovipneumoniae strain 14811.</title>
        <authorList>
            <person name="Sirand-Pugnet P."/>
            <person name="Breton M."/>
            <person name="Dordet-Frisoni E."/>
            <person name="Baranowski E."/>
            <person name="Barre A."/>
            <person name="Couture C."/>
            <person name="Dupuy V."/>
            <person name="Gaurivaud P."/>
            <person name="Jacob D."/>
            <person name="Lemaitre C."/>
            <person name="Manso-Silvan L."/>
            <person name="Nikolski M."/>
            <person name="Nouvel L.-X."/>
            <person name="Poumarat F."/>
            <person name="Tardy F."/>
            <person name="Thebault P."/>
            <person name="Theil S."/>
            <person name="Citti C."/>
            <person name="Thiaucourt F."/>
            <person name="Blanchard A."/>
        </authorList>
    </citation>
    <scope>NUCLEOTIDE SEQUENCE [LARGE SCALE GENOMIC DNA]</scope>
    <source>
        <strain evidence="13 14">14811</strain>
    </source>
</reference>
<dbReference type="Pfam" id="PF00137">
    <property type="entry name" value="ATP-synt_C"/>
    <property type="match status" value="1"/>
</dbReference>
<dbReference type="GO" id="GO:0045259">
    <property type="term" value="C:proton-transporting ATP synthase complex"/>
    <property type="evidence" value="ECO:0007669"/>
    <property type="project" value="UniProtKB-KW"/>
</dbReference>
<dbReference type="InterPro" id="IPR002379">
    <property type="entry name" value="ATPase_proteolipid_c-like_dom"/>
</dbReference>
<dbReference type="NCBIfam" id="NF005521">
    <property type="entry name" value="PRK07159.1"/>
    <property type="match status" value="1"/>
</dbReference>
<keyword evidence="6 11" id="KW-0375">Hydrogen ion transport</keyword>
<dbReference type="PANTHER" id="PTHR10031:SF0">
    <property type="entry name" value="ATPASE PROTEIN 9"/>
    <property type="match status" value="1"/>
</dbReference>
<keyword evidence="4 11" id="KW-0138">CF(0)</keyword>
<comment type="caution">
    <text evidence="13">The sequence shown here is derived from an EMBL/GenBank/DDBJ whole genome shotgun (WGS) entry which is preliminary data.</text>
</comment>
<dbReference type="SUPFAM" id="SSF81333">
    <property type="entry name" value="F1F0 ATP synthase subunit C"/>
    <property type="match status" value="1"/>
</dbReference>
<dbReference type="PROSITE" id="PS00605">
    <property type="entry name" value="ATPASE_C"/>
    <property type="match status" value="1"/>
</dbReference>
<feature type="domain" description="V-ATPase proteolipid subunit C-like" evidence="12">
    <location>
        <begin position="35"/>
        <end position="97"/>
    </location>
</feature>
<dbReference type="AlphaFoldDB" id="A0A014KW50"/>
<dbReference type="CDD" id="cd18184">
    <property type="entry name" value="ATP-synt_Fo_c_NaATPase"/>
    <property type="match status" value="1"/>
</dbReference>
<dbReference type="GO" id="GO:0046933">
    <property type="term" value="F:proton-transporting ATP synthase activity, rotational mechanism"/>
    <property type="evidence" value="ECO:0007669"/>
    <property type="project" value="UniProtKB-UniRule"/>
</dbReference>
<dbReference type="InterPro" id="IPR035921">
    <property type="entry name" value="F/V-ATP_Csub_sf"/>
</dbReference>
<dbReference type="InterPro" id="IPR000454">
    <property type="entry name" value="ATP_synth_F0_csu"/>
</dbReference>
<dbReference type="GO" id="GO:0005886">
    <property type="term" value="C:plasma membrane"/>
    <property type="evidence" value="ECO:0007669"/>
    <property type="project" value="UniProtKB-SubCell"/>
</dbReference>
<dbReference type="Proteomes" id="UP000020977">
    <property type="component" value="Unassembled WGS sequence"/>
</dbReference>
<evidence type="ECO:0000256" key="1">
    <source>
        <dbReference type="ARBA" id="ARBA00004141"/>
    </source>
</evidence>
<dbReference type="STRING" id="1188239.MOVI_2590"/>
<dbReference type="HAMAP" id="MF_01396">
    <property type="entry name" value="ATP_synth_c_bact"/>
    <property type="match status" value="1"/>
</dbReference>
<dbReference type="GO" id="GO:0008289">
    <property type="term" value="F:lipid binding"/>
    <property type="evidence" value="ECO:0007669"/>
    <property type="project" value="UniProtKB-KW"/>
</dbReference>
<dbReference type="Gene3D" id="1.20.120.610">
    <property type="entry name" value="lithium bound rotor ring of v- atpase"/>
    <property type="match status" value="1"/>
</dbReference>
<evidence type="ECO:0000256" key="6">
    <source>
        <dbReference type="ARBA" id="ARBA00022781"/>
    </source>
</evidence>
<dbReference type="PANTHER" id="PTHR10031">
    <property type="entry name" value="ATP SYNTHASE LIPID-BINDING PROTEIN, MITOCHONDRIAL"/>
    <property type="match status" value="1"/>
</dbReference>
<feature type="site" description="Reversibly protonated during proton transport" evidence="11">
    <location>
        <position position="84"/>
    </location>
</feature>
<dbReference type="eggNOG" id="COG0636">
    <property type="taxonomic scope" value="Bacteria"/>
</dbReference>
<comment type="function">
    <text evidence="11">Key component of the F(0) channel; it plays a direct role in translocation across the membrane. A homomeric c-ring of between 10-14 subunits forms the central stalk rotor element with the F(1) delta and epsilon subunits.</text>
</comment>
<comment type="function">
    <text evidence="11">F(1)F(0) ATP synthase produces ATP from ADP in the presence of a proton or sodium gradient. F-type ATPases consist of two structural domains, F(1) containing the extramembraneous catalytic core and F(0) containing the membrane proton channel, linked together by a central stalk and a peripheral stalk. During catalysis, ATP synthesis in the catalytic domain of F(1) is coupled via a rotary mechanism of the central stalk subunits to proton translocation.</text>
</comment>
<evidence type="ECO:0000256" key="5">
    <source>
        <dbReference type="ARBA" id="ARBA00022692"/>
    </source>
</evidence>
<proteinExistence type="inferred from homology"/>
<evidence type="ECO:0000256" key="10">
    <source>
        <dbReference type="ARBA" id="ARBA00023136"/>
    </source>
</evidence>
<comment type="subcellular location">
    <subcellularLocation>
        <location evidence="11">Cell membrane</location>
        <topology evidence="11">Multi-pass membrane protein</topology>
    </subcellularLocation>
    <subcellularLocation>
        <location evidence="1">Membrane</location>
        <topology evidence="1">Multi-pass membrane protein</topology>
    </subcellularLocation>
</comment>
<evidence type="ECO:0000256" key="7">
    <source>
        <dbReference type="ARBA" id="ARBA00022989"/>
    </source>
</evidence>
<dbReference type="GO" id="GO:0033177">
    <property type="term" value="C:proton-transporting two-sector ATPase complex, proton-transporting domain"/>
    <property type="evidence" value="ECO:0007669"/>
    <property type="project" value="InterPro"/>
</dbReference>
<keyword evidence="10 11" id="KW-0472">Membrane</keyword>